<dbReference type="Pfam" id="PF00392">
    <property type="entry name" value="GntR"/>
    <property type="match status" value="1"/>
</dbReference>
<keyword evidence="2" id="KW-0238">DNA-binding</keyword>
<dbReference type="Proteomes" id="UP000540656">
    <property type="component" value="Unassembled WGS sequence"/>
</dbReference>
<protein>
    <submittedName>
        <fullName evidence="5">GntR family transcriptional regulator</fullName>
    </submittedName>
</protein>
<dbReference type="InterPro" id="IPR036388">
    <property type="entry name" value="WH-like_DNA-bd_sf"/>
</dbReference>
<dbReference type="InterPro" id="IPR000524">
    <property type="entry name" value="Tscrpt_reg_HTH_GntR"/>
</dbReference>
<evidence type="ECO:0000256" key="1">
    <source>
        <dbReference type="ARBA" id="ARBA00023015"/>
    </source>
</evidence>
<keyword evidence="3" id="KW-0804">Transcription</keyword>
<evidence type="ECO:0000256" key="2">
    <source>
        <dbReference type="ARBA" id="ARBA00023125"/>
    </source>
</evidence>
<dbReference type="Gene3D" id="3.40.1410.10">
    <property type="entry name" value="Chorismate lyase-like"/>
    <property type="match status" value="1"/>
</dbReference>
<accession>A0A7Y9UU58</accession>
<name>A0A7Y9UU58_9ACTN</name>
<feature type="domain" description="HTH gntR-type" evidence="4">
    <location>
        <begin position="11"/>
        <end position="78"/>
    </location>
</feature>
<evidence type="ECO:0000313" key="5">
    <source>
        <dbReference type="EMBL" id="NYG60044.1"/>
    </source>
</evidence>
<dbReference type="InterPro" id="IPR011663">
    <property type="entry name" value="UTRA"/>
</dbReference>
<dbReference type="AlphaFoldDB" id="A0A7Y9UU58"/>
<evidence type="ECO:0000259" key="4">
    <source>
        <dbReference type="PROSITE" id="PS50949"/>
    </source>
</evidence>
<reference evidence="5 6" key="1">
    <citation type="submission" date="2020-07" db="EMBL/GenBank/DDBJ databases">
        <title>Sequencing the genomes of 1000 actinobacteria strains.</title>
        <authorList>
            <person name="Klenk H.-P."/>
        </authorList>
    </citation>
    <scope>NUCLEOTIDE SEQUENCE [LARGE SCALE GENOMIC DNA]</scope>
    <source>
        <strain evidence="5 6">DSM 23819</strain>
    </source>
</reference>
<dbReference type="CDD" id="cd07377">
    <property type="entry name" value="WHTH_GntR"/>
    <property type="match status" value="1"/>
</dbReference>
<dbReference type="SMART" id="SM00345">
    <property type="entry name" value="HTH_GNTR"/>
    <property type="match status" value="1"/>
</dbReference>
<dbReference type="SMART" id="SM00866">
    <property type="entry name" value="UTRA"/>
    <property type="match status" value="1"/>
</dbReference>
<dbReference type="InterPro" id="IPR036390">
    <property type="entry name" value="WH_DNA-bd_sf"/>
</dbReference>
<dbReference type="RefSeq" id="WP_343047824.1">
    <property type="nucleotide sequence ID" value="NZ_JACCAA010000001.1"/>
</dbReference>
<dbReference type="Pfam" id="PF07702">
    <property type="entry name" value="UTRA"/>
    <property type="match status" value="1"/>
</dbReference>
<dbReference type="PROSITE" id="PS50949">
    <property type="entry name" value="HTH_GNTR"/>
    <property type="match status" value="1"/>
</dbReference>
<dbReference type="GO" id="GO:0045892">
    <property type="term" value="P:negative regulation of DNA-templated transcription"/>
    <property type="evidence" value="ECO:0007669"/>
    <property type="project" value="TreeGrafter"/>
</dbReference>
<keyword evidence="6" id="KW-1185">Reference proteome</keyword>
<dbReference type="GO" id="GO:0003700">
    <property type="term" value="F:DNA-binding transcription factor activity"/>
    <property type="evidence" value="ECO:0007669"/>
    <property type="project" value="InterPro"/>
</dbReference>
<gene>
    <name evidence="5" type="ORF">BJ980_002967</name>
</gene>
<dbReference type="SUPFAM" id="SSF64288">
    <property type="entry name" value="Chorismate lyase-like"/>
    <property type="match status" value="1"/>
</dbReference>
<dbReference type="InterPro" id="IPR050679">
    <property type="entry name" value="Bact_HTH_transcr_reg"/>
</dbReference>
<dbReference type="EMBL" id="JACCAA010000001">
    <property type="protein sequence ID" value="NYG60044.1"/>
    <property type="molecule type" value="Genomic_DNA"/>
</dbReference>
<proteinExistence type="predicted"/>
<dbReference type="GO" id="GO:0003677">
    <property type="term" value="F:DNA binding"/>
    <property type="evidence" value="ECO:0007669"/>
    <property type="project" value="UniProtKB-KW"/>
</dbReference>
<dbReference type="PANTHER" id="PTHR44846">
    <property type="entry name" value="MANNOSYL-D-GLYCERATE TRANSPORT/METABOLISM SYSTEM REPRESSOR MNGR-RELATED"/>
    <property type="match status" value="1"/>
</dbReference>
<dbReference type="PANTHER" id="PTHR44846:SF1">
    <property type="entry name" value="MANNOSYL-D-GLYCERATE TRANSPORT_METABOLISM SYSTEM REPRESSOR MNGR-RELATED"/>
    <property type="match status" value="1"/>
</dbReference>
<evidence type="ECO:0000256" key="3">
    <source>
        <dbReference type="ARBA" id="ARBA00023163"/>
    </source>
</evidence>
<dbReference type="InterPro" id="IPR028978">
    <property type="entry name" value="Chorismate_lyase_/UTRA_dom_sf"/>
</dbReference>
<organism evidence="5 6">
    <name type="scientific">Nocardioides daedukensis</name>
    <dbReference type="NCBI Taxonomy" id="634462"/>
    <lineage>
        <taxon>Bacteria</taxon>
        <taxon>Bacillati</taxon>
        <taxon>Actinomycetota</taxon>
        <taxon>Actinomycetes</taxon>
        <taxon>Propionibacteriales</taxon>
        <taxon>Nocardioidaceae</taxon>
        <taxon>Nocardioides</taxon>
    </lineage>
</organism>
<dbReference type="SUPFAM" id="SSF46785">
    <property type="entry name" value="Winged helix' DNA-binding domain"/>
    <property type="match status" value="1"/>
</dbReference>
<dbReference type="Gene3D" id="1.10.10.10">
    <property type="entry name" value="Winged helix-like DNA-binding domain superfamily/Winged helix DNA-binding domain"/>
    <property type="match status" value="1"/>
</dbReference>
<comment type="caution">
    <text evidence="5">The sequence shown here is derived from an EMBL/GenBank/DDBJ whole genome shotgun (WGS) entry which is preliminary data.</text>
</comment>
<dbReference type="PRINTS" id="PR00035">
    <property type="entry name" value="HTHGNTR"/>
</dbReference>
<keyword evidence="1" id="KW-0805">Transcription regulation</keyword>
<evidence type="ECO:0000313" key="6">
    <source>
        <dbReference type="Proteomes" id="UP000540656"/>
    </source>
</evidence>
<sequence length="239" mass="26200">MTGSVGDRRTTTLKHVVVRDYLREFIADRPIGAPAPSERHLVSRFGVARMTVRQAIESLVAEGLLVRVRGKGTFVAEPRAHVGQLRGFTDEMGARGLEPGSRTLVARREKAGPGVARALGLTEGDAVLRWRRVRTADGVPIAVENTWLSEVLVPGFLETGLPESLYDALAQRGLRPTWAEDAISAELFGAEDAAVLDVPVGSAALRVSRRAVRDDKTLGVSRTLYRSDRYTLWAQFEDR</sequence>